<dbReference type="Proteomes" id="UP000016662">
    <property type="component" value="Unassembled WGS sequence"/>
</dbReference>
<accession>U2LJP3</accession>
<dbReference type="UniPathway" id="UPA00262">
    <property type="reaction ID" value="UER00222"/>
</dbReference>
<dbReference type="AlphaFoldDB" id="U2LJP3"/>
<evidence type="ECO:0000256" key="5">
    <source>
        <dbReference type="ARBA" id="ARBA00023244"/>
    </source>
</evidence>
<dbReference type="InterPro" id="IPR036291">
    <property type="entry name" value="NAD(P)-bd_dom_sf"/>
</dbReference>
<dbReference type="EC" id="1.3.1.76" evidence="2"/>
<proteinExistence type="predicted"/>
<dbReference type="Pfam" id="PF13241">
    <property type="entry name" value="NAD_binding_7"/>
    <property type="match status" value="1"/>
</dbReference>
<reference evidence="7 8" key="1">
    <citation type="submission" date="2013-07" db="EMBL/GenBank/DDBJ databases">
        <authorList>
            <person name="Weinstock G."/>
            <person name="Sodergren E."/>
            <person name="Wylie T."/>
            <person name="Fulton L."/>
            <person name="Fulton R."/>
            <person name="Fronick C."/>
            <person name="O'Laughlin M."/>
            <person name="Godfrey J."/>
            <person name="Miner T."/>
            <person name="Herter B."/>
            <person name="Appelbaum E."/>
            <person name="Cordes M."/>
            <person name="Lek S."/>
            <person name="Wollam A."/>
            <person name="Pepin K.H."/>
            <person name="Palsikar V.B."/>
            <person name="Mitreva M."/>
            <person name="Wilson R.K."/>
        </authorList>
    </citation>
    <scope>NUCLEOTIDE SEQUENCE [LARGE SCALE GENOMIC DNA]</scope>
    <source>
        <strain evidence="7 8">ATCC 27760</strain>
    </source>
</reference>
<dbReference type="STRING" id="411473.RUMCAL_03369"/>
<dbReference type="CDD" id="cd03412">
    <property type="entry name" value="CbiK_N"/>
    <property type="match status" value="1"/>
</dbReference>
<dbReference type="GO" id="GO:0004325">
    <property type="term" value="F:ferrochelatase activity"/>
    <property type="evidence" value="ECO:0007669"/>
    <property type="project" value="InterPro"/>
</dbReference>
<name>U2LJP3_9FIRM</name>
<dbReference type="RefSeq" id="WP_021681679.1">
    <property type="nucleotide sequence ID" value="NZ_KI260360.1"/>
</dbReference>
<dbReference type="SUPFAM" id="SSF51735">
    <property type="entry name" value="NAD(P)-binding Rossmann-fold domains"/>
    <property type="match status" value="1"/>
</dbReference>
<dbReference type="InterPro" id="IPR010388">
    <property type="entry name" value="Anaerobic_Co-chelatase"/>
</dbReference>
<keyword evidence="3" id="KW-0560">Oxidoreductase</keyword>
<dbReference type="Pfam" id="PF06180">
    <property type="entry name" value="CbiK"/>
    <property type="match status" value="1"/>
</dbReference>
<evidence type="ECO:0000313" key="8">
    <source>
        <dbReference type="Proteomes" id="UP000016662"/>
    </source>
</evidence>
<sequence length="475" mass="52468">MYPIALHLQGKKCIVFGAGKVAQRRVWGLLESGAEVTVAAPEPMPACWKNAKLTYLQQPYAPELLGENLLVFAATDDSAENARIVREAQAAGKLASSATVSPDCTPDFTVPAHRKHGDITMAVTTEGDAPSLAGAICRELEPKLAEYSELCTCLGILRRAWKETMPDEIRRMQLLRILTEPKALELFREKGKGAYLAYASSLTEEQLPACRNALLMVSFGTSYADTREQTIGAVESAVKQAFPEMDVFRAFTSGMIIRKMRRQGTAVDTVREALEKLKQKGYTHVYIQPTHVIPGEEYDRLCADAASYAGAFAVLRIGRPLLTETEDYPALIQAMEQDGVIEKASTKAYLLMGHGTPHIINQAYPAFDYWLKRCGFDNVFVGTVEGYPTLDTLLEQLKERQYQEVVLVPMMLVAGDHAQNDMAGDEEDSWKSVLTRHGYTVTLQMQGLGAYPAVQALYVAHVQHMLELSPEGGER</sequence>
<dbReference type="PATRIC" id="fig|411473.3.peg.2830"/>
<dbReference type="InterPro" id="IPR028161">
    <property type="entry name" value="Met8-like"/>
</dbReference>
<evidence type="ECO:0000313" key="7">
    <source>
        <dbReference type="EMBL" id="ERJ87333.1"/>
    </source>
</evidence>
<dbReference type="NCBIfam" id="TIGR01470">
    <property type="entry name" value="cysG_Nterm"/>
    <property type="match status" value="1"/>
</dbReference>
<comment type="caution">
    <text evidence="7">The sequence shown here is derived from an EMBL/GenBank/DDBJ whole genome shotgun (WGS) entry which is preliminary data.</text>
</comment>
<keyword evidence="5" id="KW-0627">Porphyrin biosynthesis</keyword>
<evidence type="ECO:0000256" key="2">
    <source>
        <dbReference type="ARBA" id="ARBA00012400"/>
    </source>
</evidence>
<comment type="pathway">
    <text evidence="1">Porphyrin-containing compound metabolism; siroheme biosynthesis; sirohydrochlorin from precorrin-2: step 1/1.</text>
</comment>
<evidence type="ECO:0000256" key="4">
    <source>
        <dbReference type="ARBA" id="ARBA00023027"/>
    </source>
</evidence>
<dbReference type="OrthoDB" id="9770331at2"/>
<evidence type="ECO:0000256" key="6">
    <source>
        <dbReference type="ARBA" id="ARBA00047561"/>
    </source>
</evidence>
<protein>
    <recommendedName>
        <fullName evidence="2">precorrin-2 dehydrogenase</fullName>
        <ecNumber evidence="2">1.3.1.76</ecNumber>
    </recommendedName>
</protein>
<dbReference type="SUPFAM" id="SSF53800">
    <property type="entry name" value="Chelatase"/>
    <property type="match status" value="1"/>
</dbReference>
<dbReference type="GO" id="GO:0016852">
    <property type="term" value="F:sirohydrochlorin cobaltochelatase activity"/>
    <property type="evidence" value="ECO:0007669"/>
    <property type="project" value="InterPro"/>
</dbReference>
<dbReference type="PANTHER" id="PTHR35330">
    <property type="entry name" value="SIROHEME BIOSYNTHESIS PROTEIN MET8"/>
    <property type="match status" value="1"/>
</dbReference>
<dbReference type="Gene3D" id="3.40.50.720">
    <property type="entry name" value="NAD(P)-binding Rossmann-like Domain"/>
    <property type="match status" value="1"/>
</dbReference>
<keyword evidence="8" id="KW-1185">Reference proteome</keyword>
<dbReference type="SUPFAM" id="SSF75615">
    <property type="entry name" value="Siroheme synthase middle domains-like"/>
    <property type="match status" value="1"/>
</dbReference>
<keyword evidence="4" id="KW-0520">NAD</keyword>
<evidence type="ECO:0000256" key="1">
    <source>
        <dbReference type="ARBA" id="ARBA00005010"/>
    </source>
</evidence>
<dbReference type="eggNOG" id="COG4822">
    <property type="taxonomic scope" value="Bacteria"/>
</dbReference>
<dbReference type="eggNOG" id="COG1648">
    <property type="taxonomic scope" value="Bacteria"/>
</dbReference>
<evidence type="ECO:0000256" key="3">
    <source>
        <dbReference type="ARBA" id="ARBA00023002"/>
    </source>
</evidence>
<dbReference type="EMBL" id="AWVF01000447">
    <property type="protein sequence ID" value="ERJ87333.1"/>
    <property type="molecule type" value="Genomic_DNA"/>
</dbReference>
<gene>
    <name evidence="7" type="ORF">RUMCAL_03369</name>
</gene>
<dbReference type="GO" id="GO:0019354">
    <property type="term" value="P:siroheme biosynthetic process"/>
    <property type="evidence" value="ECO:0007669"/>
    <property type="project" value="UniProtKB-UniPathway"/>
</dbReference>
<dbReference type="GO" id="GO:0019251">
    <property type="term" value="P:anaerobic cobalamin biosynthetic process"/>
    <property type="evidence" value="ECO:0007669"/>
    <property type="project" value="InterPro"/>
</dbReference>
<dbReference type="PANTHER" id="PTHR35330:SF1">
    <property type="entry name" value="SIROHEME BIOSYNTHESIS PROTEIN MET8"/>
    <property type="match status" value="1"/>
</dbReference>
<dbReference type="HOGENOM" id="CLU_574758_0_0_9"/>
<comment type="catalytic activity">
    <reaction evidence="6">
        <text>precorrin-2 + NAD(+) = sirohydrochlorin + NADH + 2 H(+)</text>
        <dbReference type="Rhea" id="RHEA:15613"/>
        <dbReference type="ChEBI" id="CHEBI:15378"/>
        <dbReference type="ChEBI" id="CHEBI:57540"/>
        <dbReference type="ChEBI" id="CHEBI:57945"/>
        <dbReference type="ChEBI" id="CHEBI:58351"/>
        <dbReference type="ChEBI" id="CHEBI:58827"/>
        <dbReference type="EC" id="1.3.1.76"/>
    </reaction>
</comment>
<dbReference type="CDD" id="cd03413">
    <property type="entry name" value="CbiK_C"/>
    <property type="match status" value="1"/>
</dbReference>
<organism evidence="7 8">
    <name type="scientific">Ruminococcus callidus ATCC 27760</name>
    <dbReference type="NCBI Taxonomy" id="411473"/>
    <lineage>
        <taxon>Bacteria</taxon>
        <taxon>Bacillati</taxon>
        <taxon>Bacillota</taxon>
        <taxon>Clostridia</taxon>
        <taxon>Eubacteriales</taxon>
        <taxon>Oscillospiraceae</taxon>
        <taxon>Ruminococcus</taxon>
    </lineage>
</organism>
<dbReference type="Gene3D" id="3.40.50.1400">
    <property type="match status" value="2"/>
</dbReference>
<dbReference type="GO" id="GO:0043115">
    <property type="term" value="F:precorrin-2 dehydrogenase activity"/>
    <property type="evidence" value="ECO:0007669"/>
    <property type="project" value="UniProtKB-EC"/>
</dbReference>
<dbReference type="InterPro" id="IPR006367">
    <property type="entry name" value="Sirohaem_synthase_N"/>
</dbReference>